<feature type="transmembrane region" description="Helical" evidence="7">
    <location>
        <begin position="352"/>
        <end position="372"/>
    </location>
</feature>
<dbReference type="PANTHER" id="PTHR43478:SF1">
    <property type="entry name" value="NA+_H+ ANTIPORTER NHAC-LIKE C-TERMINAL DOMAIN-CONTAINING PROTEIN"/>
    <property type="match status" value="1"/>
</dbReference>
<feature type="domain" description="Na+/H+ antiporter NhaC-like C-terminal" evidence="8">
    <location>
        <begin position="179"/>
        <end position="260"/>
    </location>
</feature>
<evidence type="ECO:0000313" key="10">
    <source>
        <dbReference type="Proteomes" id="UP001158067"/>
    </source>
</evidence>
<feature type="transmembrane region" description="Helical" evidence="7">
    <location>
        <begin position="125"/>
        <end position="143"/>
    </location>
</feature>
<feature type="transmembrane region" description="Helical" evidence="7">
    <location>
        <begin position="477"/>
        <end position="497"/>
    </location>
</feature>
<keyword evidence="4 7" id="KW-1133">Transmembrane helix</keyword>
<evidence type="ECO:0000256" key="1">
    <source>
        <dbReference type="ARBA" id="ARBA00004651"/>
    </source>
</evidence>
<feature type="transmembrane region" description="Helical" evidence="7">
    <location>
        <begin position="217"/>
        <end position="233"/>
    </location>
</feature>
<reference evidence="9 10" key="1">
    <citation type="submission" date="2017-05" db="EMBL/GenBank/DDBJ databases">
        <authorList>
            <person name="Varghese N."/>
            <person name="Submissions S."/>
        </authorList>
    </citation>
    <scope>NUCLEOTIDE SEQUENCE [LARGE SCALE GENOMIC DNA]</scope>
    <source>
        <strain evidence="9 10">DSM 25457</strain>
    </source>
</reference>
<evidence type="ECO:0000256" key="5">
    <source>
        <dbReference type="ARBA" id="ARBA00023136"/>
    </source>
</evidence>
<feature type="transmembrane region" description="Helical" evidence="7">
    <location>
        <begin position="6"/>
        <end position="22"/>
    </location>
</feature>
<dbReference type="Pfam" id="PF03553">
    <property type="entry name" value="Na_H_antiporter"/>
    <property type="match status" value="2"/>
</dbReference>
<evidence type="ECO:0000256" key="7">
    <source>
        <dbReference type="SAM" id="Phobius"/>
    </source>
</evidence>
<organism evidence="9 10">
    <name type="scientific">Neorhodopirellula lusitana</name>
    <dbReference type="NCBI Taxonomy" id="445327"/>
    <lineage>
        <taxon>Bacteria</taxon>
        <taxon>Pseudomonadati</taxon>
        <taxon>Planctomycetota</taxon>
        <taxon>Planctomycetia</taxon>
        <taxon>Pirellulales</taxon>
        <taxon>Pirellulaceae</taxon>
        <taxon>Neorhodopirellula</taxon>
    </lineage>
</organism>
<dbReference type="PANTHER" id="PTHR43478">
    <property type="entry name" value="NA+/H+ ANTIPORTER-RELATED"/>
    <property type="match status" value="1"/>
</dbReference>
<feature type="transmembrane region" description="Helical" evidence="7">
    <location>
        <begin position="435"/>
        <end position="465"/>
    </location>
</feature>
<dbReference type="Proteomes" id="UP001158067">
    <property type="component" value="Unassembled WGS sequence"/>
</dbReference>
<proteinExistence type="predicted"/>
<accession>A0ABY1Q4G7</accession>
<dbReference type="EMBL" id="FXUG01000004">
    <property type="protein sequence ID" value="SMP54769.1"/>
    <property type="molecule type" value="Genomic_DNA"/>
</dbReference>
<evidence type="ECO:0000256" key="6">
    <source>
        <dbReference type="SAM" id="MobiDB-lite"/>
    </source>
</evidence>
<feature type="transmembrane region" description="Helical" evidence="7">
    <location>
        <begin position="164"/>
        <end position="184"/>
    </location>
</feature>
<evidence type="ECO:0000256" key="3">
    <source>
        <dbReference type="ARBA" id="ARBA00022692"/>
    </source>
</evidence>
<feature type="transmembrane region" description="Helical" evidence="7">
    <location>
        <begin position="384"/>
        <end position="403"/>
    </location>
</feature>
<comment type="caution">
    <text evidence="9">The sequence shown here is derived from an EMBL/GenBank/DDBJ whole genome shotgun (WGS) entry which is preliminary data.</text>
</comment>
<feature type="region of interest" description="Disordered" evidence="6">
    <location>
        <begin position="249"/>
        <end position="279"/>
    </location>
</feature>
<evidence type="ECO:0000256" key="4">
    <source>
        <dbReference type="ARBA" id="ARBA00022989"/>
    </source>
</evidence>
<dbReference type="RefSeq" id="WP_283432466.1">
    <property type="nucleotide sequence ID" value="NZ_FXUG01000004.1"/>
</dbReference>
<keyword evidence="2" id="KW-1003">Cell membrane</keyword>
<keyword evidence="10" id="KW-1185">Reference proteome</keyword>
<comment type="subcellular location">
    <subcellularLocation>
        <location evidence="1">Cell membrane</location>
        <topology evidence="1">Multi-pass membrane protein</topology>
    </subcellularLocation>
</comment>
<feature type="compositionally biased region" description="Basic and acidic residues" evidence="6">
    <location>
        <begin position="263"/>
        <end position="272"/>
    </location>
</feature>
<keyword evidence="3 7" id="KW-0812">Transmembrane</keyword>
<protein>
    <submittedName>
        <fullName evidence="9">Transporter, NhaC family</fullName>
    </submittedName>
</protein>
<evidence type="ECO:0000256" key="2">
    <source>
        <dbReference type="ARBA" id="ARBA00022475"/>
    </source>
</evidence>
<name>A0ABY1Q4G7_9BACT</name>
<feature type="transmembrane region" description="Helical" evidence="7">
    <location>
        <begin position="84"/>
        <end position="105"/>
    </location>
</feature>
<evidence type="ECO:0000259" key="8">
    <source>
        <dbReference type="Pfam" id="PF03553"/>
    </source>
</evidence>
<sequence>MEQYGWLSLLPPLVAIVLAFVTRRVLVSLAAGGLCGAMILAVGGSASDGGAEGWGSRALWFLPDSMGVFMNAIWTSVSDHSHLMVFAFTMLLGAMVGVLEITGAMRASMLRLAGRVSDSRGGQTIIAVMGLVVFFDDYANTLLVGGTMQSTADRYGISRAKLAYLVDSTAAPVAGLAIVSTWVATELSYLEAGIAASDLAGSINAFEFFVQSVAYRFYPWLAIGLVFIIALTGRDFGPMRREELAALEKMRDSQNDSQGDLGDSSKEERAGGRDNGGGVDRWSRGGVQVFAIAFAPILVCLLVLIGVLVTTGWSEVGAENLRSLSDRVDGSGWTFWGLVYDAGNLLGSGDSYWALVAGGGAGLVVALMLADWGTAARRVRVFQGVFNGLQQMLPAMGVLWLAWALSGMTEQLDTGGFLSSVLTDRLDVRWLPTCVFLLGGVIAFSTGTSWGTMAILTPIAVSLVLDMQVSQEGLAAAGEATPIALATFGSVLAGAIFGDHCSPISDTTVLSSRACGCDHVTHVSTQMPYAMLAAAVCVVTGTVPVGFGVPVGVCFLAGMVGLVISVRLLGRRPSAGAEEF</sequence>
<feature type="transmembrane region" description="Helical" evidence="7">
    <location>
        <begin position="289"/>
        <end position="313"/>
    </location>
</feature>
<keyword evidence="5 7" id="KW-0472">Membrane</keyword>
<feature type="transmembrane region" description="Helical" evidence="7">
    <location>
        <begin position="29"/>
        <end position="46"/>
    </location>
</feature>
<feature type="domain" description="Na+/H+ antiporter NhaC-like C-terminal" evidence="8">
    <location>
        <begin position="349"/>
        <end position="539"/>
    </location>
</feature>
<feature type="transmembrane region" description="Helical" evidence="7">
    <location>
        <begin position="531"/>
        <end position="564"/>
    </location>
</feature>
<feature type="transmembrane region" description="Helical" evidence="7">
    <location>
        <begin position="58"/>
        <end position="77"/>
    </location>
</feature>
<dbReference type="InterPro" id="IPR018461">
    <property type="entry name" value="Na/H_Antiport_NhaC-like_C"/>
</dbReference>
<gene>
    <name evidence="9" type="ORF">SAMN06265222_104290</name>
</gene>
<evidence type="ECO:0000313" key="9">
    <source>
        <dbReference type="EMBL" id="SMP54769.1"/>
    </source>
</evidence>